<organism evidence="3 4">
    <name type="scientific">Cupriavidus oxalaticus</name>
    <dbReference type="NCBI Taxonomy" id="96344"/>
    <lineage>
        <taxon>Bacteria</taxon>
        <taxon>Pseudomonadati</taxon>
        <taxon>Pseudomonadota</taxon>
        <taxon>Betaproteobacteria</taxon>
        <taxon>Burkholderiales</taxon>
        <taxon>Burkholderiaceae</taxon>
        <taxon>Cupriavidus</taxon>
    </lineage>
</organism>
<dbReference type="InterPro" id="IPR025110">
    <property type="entry name" value="AMP-bd_C"/>
</dbReference>
<name>A0A976BB60_9BURK</name>
<dbReference type="InterPro" id="IPR000873">
    <property type="entry name" value="AMP-dep_synth/lig_dom"/>
</dbReference>
<dbReference type="Gene3D" id="3.30.300.30">
    <property type="match status" value="1"/>
</dbReference>
<protein>
    <submittedName>
        <fullName evidence="3">4-coumarate--CoA ligase</fullName>
    </submittedName>
</protein>
<reference evidence="3 4" key="1">
    <citation type="submission" date="2018-01" db="EMBL/GenBank/DDBJ databases">
        <authorList>
            <person name="Clerissi C."/>
        </authorList>
    </citation>
    <scope>NUCLEOTIDE SEQUENCE [LARGE SCALE GENOMIC DNA]</scope>
    <source>
        <strain evidence="3">Cupriavidus oxalaticus LMG 2235</strain>
    </source>
</reference>
<evidence type="ECO:0000313" key="4">
    <source>
        <dbReference type="Proteomes" id="UP000256862"/>
    </source>
</evidence>
<dbReference type="PANTHER" id="PTHR43767:SF1">
    <property type="entry name" value="NONRIBOSOMAL PEPTIDE SYNTHASE PES1 (EUROFUNG)-RELATED"/>
    <property type="match status" value="1"/>
</dbReference>
<dbReference type="AlphaFoldDB" id="A0A976BB60"/>
<dbReference type="GO" id="GO:0016878">
    <property type="term" value="F:acid-thiol ligase activity"/>
    <property type="evidence" value="ECO:0007669"/>
    <property type="project" value="UniProtKB-ARBA"/>
</dbReference>
<proteinExistence type="predicted"/>
<dbReference type="InterPro" id="IPR042099">
    <property type="entry name" value="ANL_N_sf"/>
</dbReference>
<dbReference type="Proteomes" id="UP000256862">
    <property type="component" value="Chromosome CO2235"/>
</dbReference>
<feature type="domain" description="AMP-binding enzyme C-terminal" evidence="2">
    <location>
        <begin position="447"/>
        <end position="521"/>
    </location>
</feature>
<dbReference type="EMBL" id="OGUS01000115">
    <property type="protein sequence ID" value="SPC12749.1"/>
    <property type="molecule type" value="Genomic_DNA"/>
</dbReference>
<dbReference type="InterPro" id="IPR020845">
    <property type="entry name" value="AMP-binding_CS"/>
</dbReference>
<dbReference type="Gene3D" id="3.40.50.12780">
    <property type="entry name" value="N-terminal domain of ligase-like"/>
    <property type="match status" value="1"/>
</dbReference>
<feature type="domain" description="AMP-dependent synthetase/ligase" evidence="1">
    <location>
        <begin position="37"/>
        <end position="391"/>
    </location>
</feature>
<dbReference type="InterPro" id="IPR050237">
    <property type="entry name" value="ATP-dep_AMP-bd_enzyme"/>
</dbReference>
<dbReference type="Pfam" id="PF13193">
    <property type="entry name" value="AMP-binding_C"/>
    <property type="match status" value="1"/>
</dbReference>
<comment type="caution">
    <text evidence="3">The sequence shown here is derived from an EMBL/GenBank/DDBJ whole genome shotgun (WGS) entry which is preliminary data.</text>
</comment>
<gene>
    <name evidence="3" type="ORF">CO2235_150404</name>
</gene>
<dbReference type="InterPro" id="IPR045851">
    <property type="entry name" value="AMP-bd_C_sf"/>
</dbReference>
<keyword evidence="3" id="KW-0436">Ligase</keyword>
<dbReference type="PANTHER" id="PTHR43767">
    <property type="entry name" value="LONG-CHAIN-FATTY-ACID--COA LIGASE"/>
    <property type="match status" value="1"/>
</dbReference>
<evidence type="ECO:0000313" key="3">
    <source>
        <dbReference type="EMBL" id="SPC12749.1"/>
    </source>
</evidence>
<accession>A0A976BB60</accession>
<dbReference type="PROSITE" id="PS00455">
    <property type="entry name" value="AMP_BINDING"/>
    <property type="match status" value="1"/>
</dbReference>
<dbReference type="Pfam" id="PF00501">
    <property type="entry name" value="AMP-binding"/>
    <property type="match status" value="1"/>
</dbReference>
<evidence type="ECO:0000259" key="1">
    <source>
        <dbReference type="Pfam" id="PF00501"/>
    </source>
</evidence>
<sequence>MPAPAPFLRHELADMNQTPTQPAPLTRPFTTMSVLVREHATERPTQRALMHDGRVLDYAGLDAAMDRIAAALARDDVRPGEAIAICANSSIEYAAVYLGAVRAGVVVAPLAPSSTAESLAGMVADSGARILFTDAAVAAALQPVRAQLVDTPLVTLDGSDGGQPYADWLAPAGTPVQEPGIRPEMPLNIIYSSGTTGKPKGIVQSHGMRWAHVSRGAATGYGTDAVTLLSTPLYSNTTLASFFPTIGLGGTAILMARFDAGKYLALAQQHRVTHTMLVPVQYQRLLAHPDFDRHDLSSFRQKFCTSAPFSPALKAEVLRRWPGGLTELYGMTEGGGSCLLHAHQFPDKLHTVGRPAPNADIRIIDDEGRELPPGSIGEVVGRSPAMMNGYHNQPEKTAETEWHDAQGNRFIRTGDIGRFDEDGFLVLLDRKKDMIISGGFNIYPSDIEAVVREHPAVAEVAVVGVPSERWGETPVGFVALRAGSGATAQDVLAWANERLGKTQRLAELHVVDSLPRSAIGKVLKRELRDRLTQA</sequence>
<dbReference type="SUPFAM" id="SSF56801">
    <property type="entry name" value="Acetyl-CoA synthetase-like"/>
    <property type="match status" value="1"/>
</dbReference>
<evidence type="ECO:0000259" key="2">
    <source>
        <dbReference type="Pfam" id="PF13193"/>
    </source>
</evidence>